<dbReference type="EMBL" id="BK032760">
    <property type="protein sequence ID" value="DAF58987.1"/>
    <property type="molecule type" value="Genomic_DNA"/>
</dbReference>
<reference evidence="1" key="1">
    <citation type="journal article" date="2021" name="Proc. Natl. Acad. Sci. U.S.A.">
        <title>A Catalog of Tens of Thousands of Viruses from Human Metagenomes Reveals Hidden Associations with Chronic Diseases.</title>
        <authorList>
            <person name="Tisza M.J."/>
            <person name="Buck C.B."/>
        </authorList>
    </citation>
    <scope>NUCLEOTIDE SEQUENCE</scope>
    <source>
        <strain evidence="1">CtgXa1</strain>
    </source>
</reference>
<accession>A0A8S5T7I7</accession>
<name>A0A8S5T7I7_9CAUD</name>
<evidence type="ECO:0000313" key="1">
    <source>
        <dbReference type="EMBL" id="DAF58987.1"/>
    </source>
</evidence>
<organism evidence="1">
    <name type="scientific">Myoviridae sp. ctgXa1</name>
    <dbReference type="NCBI Taxonomy" id="2827700"/>
    <lineage>
        <taxon>Viruses</taxon>
        <taxon>Duplodnaviria</taxon>
        <taxon>Heunggongvirae</taxon>
        <taxon>Uroviricota</taxon>
        <taxon>Caudoviricetes</taxon>
    </lineage>
</organism>
<sequence length="52" mass="5637">MKKYFSSDYAVAEWLPDACARECARGFCGHAALTVQQLEFLLALAQGASALI</sequence>
<protein>
    <submittedName>
        <fullName evidence="1">Uncharacterized protein</fullName>
    </submittedName>
</protein>
<proteinExistence type="predicted"/>